<keyword evidence="1" id="KW-0812">Transmembrane</keyword>
<reference evidence="2" key="1">
    <citation type="submission" date="2007-07" db="EMBL/GenBank/DDBJ databases">
        <title>PCAP assembly of the Caenorhabditis remanei genome.</title>
        <authorList>
            <consortium name="The Caenorhabditis remanei Sequencing Consortium"/>
            <person name="Wilson R.K."/>
        </authorList>
    </citation>
    <scope>NUCLEOTIDE SEQUENCE [LARGE SCALE GENOMIC DNA]</scope>
    <source>
        <strain evidence="2">PB4641</strain>
    </source>
</reference>
<dbReference type="eggNOG" id="ENOG502TKC7">
    <property type="taxonomic scope" value="Eukaryota"/>
</dbReference>
<dbReference type="Pfam" id="PF10325">
    <property type="entry name" value="7TM_GPCR_Srz"/>
    <property type="match status" value="1"/>
</dbReference>
<protein>
    <submittedName>
        <fullName evidence="2">Uncharacterized protein</fullName>
    </submittedName>
</protein>
<evidence type="ECO:0000313" key="3">
    <source>
        <dbReference type="Proteomes" id="UP000008281"/>
    </source>
</evidence>
<feature type="transmembrane region" description="Helical" evidence="1">
    <location>
        <begin position="90"/>
        <end position="108"/>
    </location>
</feature>
<accession>E3LJF1</accession>
<dbReference type="KEGG" id="crq:GCK72_019896"/>
<dbReference type="CTD" id="9820320"/>
<dbReference type="GeneID" id="9820320"/>
<dbReference type="InterPro" id="IPR018817">
    <property type="entry name" value="7TM_GPCR_serpentine_rcpt_Srz"/>
</dbReference>
<gene>
    <name evidence="2" type="ORF">CRE_08701</name>
</gene>
<dbReference type="HOGENOM" id="CLU_1176368_0_0_1"/>
<name>E3LJF1_CAERE</name>
<dbReference type="AlphaFoldDB" id="E3LJF1"/>
<dbReference type="InParanoid" id="E3LJF1"/>
<keyword evidence="1" id="KW-1133">Transmembrane helix</keyword>
<feature type="transmembrane region" description="Helical" evidence="1">
    <location>
        <begin position="120"/>
        <end position="144"/>
    </location>
</feature>
<dbReference type="RefSeq" id="XP_003116620.2">
    <property type="nucleotide sequence ID" value="XM_003116572.2"/>
</dbReference>
<feature type="transmembrane region" description="Helical" evidence="1">
    <location>
        <begin position="233"/>
        <end position="256"/>
    </location>
</feature>
<dbReference type="EMBL" id="DS268409">
    <property type="protein sequence ID" value="EFO95516.1"/>
    <property type="molecule type" value="Genomic_DNA"/>
</dbReference>
<dbReference type="OrthoDB" id="10647842at2759"/>
<dbReference type="PANTHER" id="PTHR31720:SF12">
    <property type="entry name" value="SERPENTINE RECEPTOR, CLASS T-RELATED"/>
    <property type="match status" value="1"/>
</dbReference>
<organism evidence="3">
    <name type="scientific">Caenorhabditis remanei</name>
    <name type="common">Caenorhabditis vulgaris</name>
    <dbReference type="NCBI Taxonomy" id="31234"/>
    <lineage>
        <taxon>Eukaryota</taxon>
        <taxon>Metazoa</taxon>
        <taxon>Ecdysozoa</taxon>
        <taxon>Nematoda</taxon>
        <taxon>Chromadorea</taxon>
        <taxon>Rhabditida</taxon>
        <taxon>Rhabditina</taxon>
        <taxon>Rhabditomorpha</taxon>
        <taxon>Rhabditoidea</taxon>
        <taxon>Rhabditidae</taxon>
        <taxon>Peloderinae</taxon>
        <taxon>Caenorhabditis</taxon>
    </lineage>
</organism>
<sequence>MNTSNLETSPINNFAFIPSDKIHLCEISILPCAFFLIFTAPIVTIFLISTTCMYPIFIHVSRKNADKDRAASTCHITCHFHDVTKFLQKTFWISVLLLILVLAIYNNVSKKISGSIIMLIPLLYLFILTVTMIEHILLSVLAIQRCLLFFFEWSVDYITLSDKGWSRLIKFLYIYMFLFNSILRVVKAFMIPADSTFSLPFIEFMNFYNSLDMLYIPSILLLSAALAQLNEDLIFSAIIWIDILTTHFIIQTSYLISNRSNMTAALAWCGFSRYSDVAPYTVQERTTNF</sequence>
<feature type="transmembrane region" description="Helical" evidence="1">
    <location>
        <begin position="164"/>
        <end position="186"/>
    </location>
</feature>
<evidence type="ECO:0000256" key="1">
    <source>
        <dbReference type="SAM" id="Phobius"/>
    </source>
</evidence>
<dbReference type="PANTHER" id="PTHR31720">
    <property type="entry name" value="SERPENTINE RECEPTOR, CLASS Z-RELATED"/>
    <property type="match status" value="1"/>
</dbReference>
<keyword evidence="1" id="KW-0472">Membrane</keyword>
<dbReference type="Proteomes" id="UP000008281">
    <property type="component" value="Unassembled WGS sequence"/>
</dbReference>
<feature type="transmembrane region" description="Helical" evidence="1">
    <location>
        <begin position="29"/>
        <end position="57"/>
    </location>
</feature>
<evidence type="ECO:0000313" key="2">
    <source>
        <dbReference type="EMBL" id="EFO95516.1"/>
    </source>
</evidence>
<proteinExistence type="predicted"/>
<feature type="transmembrane region" description="Helical" evidence="1">
    <location>
        <begin position="207"/>
        <end position="227"/>
    </location>
</feature>
<keyword evidence="3" id="KW-1185">Reference proteome</keyword>